<organism evidence="2 3">
    <name type="scientific">Paenibacillus allorhizosphaerae</name>
    <dbReference type="NCBI Taxonomy" id="2849866"/>
    <lineage>
        <taxon>Bacteria</taxon>
        <taxon>Bacillati</taxon>
        <taxon>Bacillota</taxon>
        <taxon>Bacilli</taxon>
        <taxon>Bacillales</taxon>
        <taxon>Paenibacillaceae</taxon>
        <taxon>Paenibacillus</taxon>
    </lineage>
</organism>
<dbReference type="PANTHER" id="PTHR11735:SF11">
    <property type="entry name" value="TRNA THREONYLCARBAMOYLADENOSINE BIOSYNTHESIS PROTEIN TSAB"/>
    <property type="match status" value="1"/>
</dbReference>
<proteinExistence type="predicted"/>
<dbReference type="Pfam" id="PF00814">
    <property type="entry name" value="TsaD"/>
    <property type="match status" value="1"/>
</dbReference>
<keyword evidence="3" id="KW-1185">Reference proteome</keyword>
<dbReference type="Proteomes" id="UP000730618">
    <property type="component" value="Unassembled WGS sequence"/>
</dbReference>
<evidence type="ECO:0000313" key="3">
    <source>
        <dbReference type="Proteomes" id="UP000730618"/>
    </source>
</evidence>
<accession>A0ABM8VPV5</accession>
<name>A0ABM8VPV5_9BACL</name>
<evidence type="ECO:0000313" key="2">
    <source>
        <dbReference type="EMBL" id="CAG7653408.1"/>
    </source>
</evidence>
<dbReference type="InterPro" id="IPR022496">
    <property type="entry name" value="T6A_TsaB"/>
</dbReference>
<comment type="caution">
    <text evidence="2">The sequence shown here is derived from an EMBL/GenBank/DDBJ whole genome shotgun (WGS) entry which is preliminary data.</text>
</comment>
<dbReference type="RefSeq" id="WP_218101693.1">
    <property type="nucleotide sequence ID" value="NZ_CAJVCE010000020.1"/>
</dbReference>
<feature type="domain" description="Gcp-like" evidence="1">
    <location>
        <begin position="41"/>
        <end position="115"/>
    </location>
</feature>
<sequence>MTNGIEAQYDDQKWMLSVDTSTTSMTAALTLGDKLVGEISSKAERNHSLYLIPTLQRLMNEAGVRPKELAAFAVGVGPGSYTGVRIGVTVAKTFAWTHKLALMGVSTLEAIALGGADILTGQGDQGLASEDTVIAQGGKLRALDGVSGQNSALQESVWVIPLIDARRGQAFTALYEACQAGWTCMAADGIRLSSEWVKELLDRTAESAPDRVVFAGEPELHREAIELFAEGWKGPVDVFEQGLRARYTAELGRRRWLRGETDDVFGLVPNYTQLAEAEAKLLANKS</sequence>
<protein>
    <submittedName>
        <fullName evidence="2">tRNA threonylcarbamoyladenosine biosynthesis protein TsaB</fullName>
    </submittedName>
</protein>
<dbReference type="CDD" id="cd24032">
    <property type="entry name" value="ASKHA_NBD_TsaB"/>
    <property type="match status" value="1"/>
</dbReference>
<dbReference type="PANTHER" id="PTHR11735">
    <property type="entry name" value="TRNA N6-ADENOSINE THREONYLCARBAMOYLTRANSFERASE"/>
    <property type="match status" value="1"/>
</dbReference>
<reference evidence="2 3" key="1">
    <citation type="submission" date="2021-06" db="EMBL/GenBank/DDBJ databases">
        <authorList>
            <person name="Criscuolo A."/>
        </authorList>
    </citation>
    <scope>NUCLEOTIDE SEQUENCE [LARGE SCALE GENOMIC DNA]</scope>
    <source>
        <strain evidence="3">CIP 111802</strain>
    </source>
</reference>
<dbReference type="EMBL" id="CAJVCE010000020">
    <property type="protein sequence ID" value="CAG7653408.1"/>
    <property type="molecule type" value="Genomic_DNA"/>
</dbReference>
<gene>
    <name evidence="2" type="primary">tsaB</name>
    <name evidence="2" type="ORF">PAECIP111802_05473</name>
</gene>
<evidence type="ECO:0000259" key="1">
    <source>
        <dbReference type="Pfam" id="PF00814"/>
    </source>
</evidence>
<dbReference type="InterPro" id="IPR000905">
    <property type="entry name" value="Gcp-like_dom"/>
</dbReference>
<dbReference type="NCBIfam" id="TIGR03725">
    <property type="entry name" value="T6A_YeaZ"/>
    <property type="match status" value="1"/>
</dbReference>